<keyword evidence="3" id="KW-1185">Reference proteome</keyword>
<proteinExistence type="predicted"/>
<protein>
    <recommendedName>
        <fullName evidence="4">DUF4367 domain-containing protein</fullName>
    </recommendedName>
</protein>
<name>A0A9X3TRI2_9BACL</name>
<sequence>MKPTKPFGDVEHLIMDTPVPKIDVKDRVLEKLRERKNQREAVRVKKKIGLIVAACLVFGVTSAYAAMKVYELKNEKGEVVVQINQTAKDPVTSQHKTYGQMLKEVRESVKPGTAVAVYIVPDNPQKIVAFFQKPITSTDRRVIQAEAGNMFAFPAELTGGYTFKEGFVQHMIIHDYKKEDFYKQAEETKKDVIVKELKVEPTIEQLGATYANHKGEVRIRIENFEKVKYVSTEAGPDDTVEKVKVGKREALYHLRKIKGADGKTESMEQSIEYFKDEAKLLYHVWTSSPEITKQVLLAIAEKLEESQSFD</sequence>
<evidence type="ECO:0008006" key="4">
    <source>
        <dbReference type="Google" id="ProtNLM"/>
    </source>
</evidence>
<feature type="transmembrane region" description="Helical" evidence="1">
    <location>
        <begin position="48"/>
        <end position="67"/>
    </location>
</feature>
<keyword evidence="1" id="KW-1133">Transmembrane helix</keyword>
<gene>
    <name evidence="2" type="ORF">O3V59_12475</name>
</gene>
<dbReference type="RefSeq" id="WP_271140250.1">
    <property type="nucleotide sequence ID" value="NZ_JAPYYP010000014.1"/>
</dbReference>
<evidence type="ECO:0000313" key="3">
    <source>
        <dbReference type="Proteomes" id="UP001151071"/>
    </source>
</evidence>
<dbReference type="EMBL" id="JAPYYP010000014">
    <property type="protein sequence ID" value="MDA5109182.1"/>
    <property type="molecule type" value="Genomic_DNA"/>
</dbReference>
<evidence type="ECO:0000256" key="1">
    <source>
        <dbReference type="SAM" id="Phobius"/>
    </source>
</evidence>
<keyword evidence="1" id="KW-0812">Transmembrane</keyword>
<keyword evidence="1" id="KW-0472">Membrane</keyword>
<reference evidence="2" key="1">
    <citation type="submission" date="2022-12" db="EMBL/GenBank/DDBJ databases">
        <title>Draft genome sequence of the thermophilic strain Brevibacillus thermoruber HT42, isolated from Los Humeros, Puebla, Mexico, with biotechnological potential.</title>
        <authorList>
            <person name="Lara Sanchez J."/>
            <person name="Solis Palacios R."/>
            <person name="Bustos Baena A.S."/>
            <person name="Ruz Baez A.E."/>
            <person name="Espinosa Luna G."/>
            <person name="Oliart Ros R.M."/>
        </authorList>
    </citation>
    <scope>NUCLEOTIDE SEQUENCE</scope>
    <source>
        <strain evidence="2">HT42</strain>
    </source>
</reference>
<comment type="caution">
    <text evidence="2">The sequence shown here is derived from an EMBL/GenBank/DDBJ whole genome shotgun (WGS) entry which is preliminary data.</text>
</comment>
<evidence type="ECO:0000313" key="2">
    <source>
        <dbReference type="EMBL" id="MDA5109182.1"/>
    </source>
</evidence>
<dbReference type="Proteomes" id="UP001151071">
    <property type="component" value="Unassembled WGS sequence"/>
</dbReference>
<accession>A0A9X3TRI2</accession>
<dbReference type="AlphaFoldDB" id="A0A9X3TRI2"/>
<organism evidence="2 3">
    <name type="scientific">Brevibacillus thermoruber</name>
    <dbReference type="NCBI Taxonomy" id="33942"/>
    <lineage>
        <taxon>Bacteria</taxon>
        <taxon>Bacillati</taxon>
        <taxon>Bacillota</taxon>
        <taxon>Bacilli</taxon>
        <taxon>Bacillales</taxon>
        <taxon>Paenibacillaceae</taxon>
        <taxon>Brevibacillus</taxon>
    </lineage>
</organism>